<keyword evidence="1" id="KW-1133">Transmembrane helix</keyword>
<name>A0A392R8W4_9FABA</name>
<evidence type="ECO:0000313" key="2">
    <source>
        <dbReference type="EMBL" id="MCI32220.1"/>
    </source>
</evidence>
<dbReference type="EMBL" id="LXQA010193567">
    <property type="protein sequence ID" value="MCI32220.1"/>
    <property type="molecule type" value="Genomic_DNA"/>
</dbReference>
<proteinExistence type="predicted"/>
<accession>A0A392R8W4</accession>
<evidence type="ECO:0000313" key="3">
    <source>
        <dbReference type="Proteomes" id="UP000265520"/>
    </source>
</evidence>
<sequence>MVVYLIMNSAQVLWLSMVSKVGIMWNARERRVQRSEGERVLAGVAFVGTWRMIILVVSVGRSMINSVVSNILVLNFE</sequence>
<organism evidence="2 3">
    <name type="scientific">Trifolium medium</name>
    <dbReference type="NCBI Taxonomy" id="97028"/>
    <lineage>
        <taxon>Eukaryota</taxon>
        <taxon>Viridiplantae</taxon>
        <taxon>Streptophyta</taxon>
        <taxon>Embryophyta</taxon>
        <taxon>Tracheophyta</taxon>
        <taxon>Spermatophyta</taxon>
        <taxon>Magnoliopsida</taxon>
        <taxon>eudicotyledons</taxon>
        <taxon>Gunneridae</taxon>
        <taxon>Pentapetalae</taxon>
        <taxon>rosids</taxon>
        <taxon>fabids</taxon>
        <taxon>Fabales</taxon>
        <taxon>Fabaceae</taxon>
        <taxon>Papilionoideae</taxon>
        <taxon>50 kb inversion clade</taxon>
        <taxon>NPAAA clade</taxon>
        <taxon>Hologalegina</taxon>
        <taxon>IRL clade</taxon>
        <taxon>Trifolieae</taxon>
        <taxon>Trifolium</taxon>
    </lineage>
</organism>
<feature type="transmembrane region" description="Helical" evidence="1">
    <location>
        <begin position="40"/>
        <end position="60"/>
    </location>
</feature>
<dbReference type="AlphaFoldDB" id="A0A392R8W4"/>
<keyword evidence="1" id="KW-0472">Membrane</keyword>
<feature type="non-terminal residue" evidence="2">
    <location>
        <position position="77"/>
    </location>
</feature>
<reference evidence="2 3" key="1">
    <citation type="journal article" date="2018" name="Front. Plant Sci.">
        <title>Red Clover (Trifolium pratense) and Zigzag Clover (T. medium) - A Picture of Genomic Similarities and Differences.</title>
        <authorList>
            <person name="Dluhosova J."/>
            <person name="Istvanek J."/>
            <person name="Nedelnik J."/>
            <person name="Repkova J."/>
        </authorList>
    </citation>
    <scope>NUCLEOTIDE SEQUENCE [LARGE SCALE GENOMIC DNA]</scope>
    <source>
        <strain evidence="3">cv. 10/8</strain>
        <tissue evidence="2">Leaf</tissue>
    </source>
</reference>
<dbReference type="Proteomes" id="UP000265520">
    <property type="component" value="Unassembled WGS sequence"/>
</dbReference>
<comment type="caution">
    <text evidence="2">The sequence shown here is derived from an EMBL/GenBank/DDBJ whole genome shotgun (WGS) entry which is preliminary data.</text>
</comment>
<keyword evidence="1" id="KW-0812">Transmembrane</keyword>
<keyword evidence="3" id="KW-1185">Reference proteome</keyword>
<feature type="transmembrane region" description="Helical" evidence="1">
    <location>
        <begin position="12"/>
        <end position="28"/>
    </location>
</feature>
<evidence type="ECO:0000256" key="1">
    <source>
        <dbReference type="SAM" id="Phobius"/>
    </source>
</evidence>
<protein>
    <submittedName>
        <fullName evidence="2">Uncharacterized protein</fullName>
    </submittedName>
</protein>